<keyword evidence="4" id="KW-1185">Reference proteome</keyword>
<dbReference type="AlphaFoldDB" id="A0AAN9HPP0"/>
<accession>A0AAN9HPP0</accession>
<feature type="signal peptide" evidence="2">
    <location>
        <begin position="1"/>
        <end position="23"/>
    </location>
</feature>
<evidence type="ECO:0000313" key="4">
    <source>
        <dbReference type="Proteomes" id="UP001372338"/>
    </source>
</evidence>
<keyword evidence="2" id="KW-0732">Signal</keyword>
<dbReference type="EMBL" id="JAYWIO010000008">
    <property type="protein sequence ID" value="KAK7243602.1"/>
    <property type="molecule type" value="Genomic_DNA"/>
</dbReference>
<reference evidence="3 4" key="1">
    <citation type="submission" date="2024-01" db="EMBL/GenBank/DDBJ databases">
        <title>The genomes of 5 underutilized Papilionoideae crops provide insights into root nodulation and disease resistanc.</title>
        <authorList>
            <person name="Yuan L."/>
        </authorList>
    </citation>
    <scope>NUCLEOTIDE SEQUENCE [LARGE SCALE GENOMIC DNA]</scope>
    <source>
        <strain evidence="3">ZHUSHIDOU_FW_LH</strain>
        <tissue evidence="3">Leaf</tissue>
    </source>
</reference>
<protein>
    <submittedName>
        <fullName evidence="3">Uncharacterized protein</fullName>
    </submittedName>
</protein>
<sequence length="172" mass="20132">MARVAASLTILLFLLFTFSRARASEIHDSFPESKPESETTKQINHEPHQQHDTVSFTVETSDPVPLTFVTFRPINRHPRLRPLPLPLSLRLGNRRCRLGRHRREIPYGNDMIVRSDAAVVDPAIREAVRQIPSNVARFRDRRVVIHSNHHEKEHEKGWFSNKIRPFLNMFRF</sequence>
<name>A0AAN9HPP0_CROPI</name>
<dbReference type="Proteomes" id="UP001372338">
    <property type="component" value="Unassembled WGS sequence"/>
</dbReference>
<evidence type="ECO:0000256" key="2">
    <source>
        <dbReference type="SAM" id="SignalP"/>
    </source>
</evidence>
<feature type="region of interest" description="Disordered" evidence="1">
    <location>
        <begin position="27"/>
        <end position="52"/>
    </location>
</feature>
<evidence type="ECO:0000256" key="1">
    <source>
        <dbReference type="SAM" id="MobiDB-lite"/>
    </source>
</evidence>
<evidence type="ECO:0000313" key="3">
    <source>
        <dbReference type="EMBL" id="KAK7243602.1"/>
    </source>
</evidence>
<proteinExistence type="predicted"/>
<comment type="caution">
    <text evidence="3">The sequence shown here is derived from an EMBL/GenBank/DDBJ whole genome shotgun (WGS) entry which is preliminary data.</text>
</comment>
<gene>
    <name evidence="3" type="ORF">RIF29_38407</name>
</gene>
<feature type="compositionally biased region" description="Basic and acidic residues" evidence="1">
    <location>
        <begin position="27"/>
        <end position="51"/>
    </location>
</feature>
<organism evidence="3 4">
    <name type="scientific">Crotalaria pallida</name>
    <name type="common">Smooth rattlebox</name>
    <name type="synonym">Crotalaria striata</name>
    <dbReference type="NCBI Taxonomy" id="3830"/>
    <lineage>
        <taxon>Eukaryota</taxon>
        <taxon>Viridiplantae</taxon>
        <taxon>Streptophyta</taxon>
        <taxon>Embryophyta</taxon>
        <taxon>Tracheophyta</taxon>
        <taxon>Spermatophyta</taxon>
        <taxon>Magnoliopsida</taxon>
        <taxon>eudicotyledons</taxon>
        <taxon>Gunneridae</taxon>
        <taxon>Pentapetalae</taxon>
        <taxon>rosids</taxon>
        <taxon>fabids</taxon>
        <taxon>Fabales</taxon>
        <taxon>Fabaceae</taxon>
        <taxon>Papilionoideae</taxon>
        <taxon>50 kb inversion clade</taxon>
        <taxon>genistoids sensu lato</taxon>
        <taxon>core genistoids</taxon>
        <taxon>Crotalarieae</taxon>
        <taxon>Crotalaria</taxon>
    </lineage>
</organism>
<feature type="chain" id="PRO_5043031048" evidence="2">
    <location>
        <begin position="24"/>
        <end position="172"/>
    </location>
</feature>